<dbReference type="Proteomes" id="UP000332933">
    <property type="component" value="Unassembled WGS sequence"/>
</dbReference>
<keyword evidence="3" id="KW-1185">Reference proteome</keyword>
<dbReference type="EMBL" id="CAADRA010007161">
    <property type="protein sequence ID" value="VFT99319.1"/>
    <property type="molecule type" value="Genomic_DNA"/>
</dbReference>
<accession>A0A485LLV5</accession>
<protein>
    <submittedName>
        <fullName evidence="2">Aste57867_22665 protein</fullName>
    </submittedName>
</protein>
<reference evidence="2 3" key="1">
    <citation type="submission" date="2019-03" db="EMBL/GenBank/DDBJ databases">
        <authorList>
            <person name="Gaulin E."/>
            <person name="Dumas B."/>
        </authorList>
    </citation>
    <scope>NUCLEOTIDE SEQUENCE [LARGE SCALE GENOMIC DNA]</scope>
    <source>
        <strain evidence="2">CBS 568.67</strain>
    </source>
</reference>
<organism evidence="2 3">
    <name type="scientific">Aphanomyces stellatus</name>
    <dbReference type="NCBI Taxonomy" id="120398"/>
    <lineage>
        <taxon>Eukaryota</taxon>
        <taxon>Sar</taxon>
        <taxon>Stramenopiles</taxon>
        <taxon>Oomycota</taxon>
        <taxon>Saprolegniomycetes</taxon>
        <taxon>Saprolegniales</taxon>
        <taxon>Verrucalvaceae</taxon>
        <taxon>Aphanomyces</taxon>
    </lineage>
</organism>
<name>A0A485LLV5_9STRA</name>
<dbReference type="AlphaFoldDB" id="A0A485LLV5"/>
<evidence type="ECO:0000313" key="1">
    <source>
        <dbReference type="EMBL" id="KAF0685451.1"/>
    </source>
</evidence>
<gene>
    <name evidence="2" type="primary">Aste57867_22665</name>
    <name evidence="1" type="ORF">As57867_022595</name>
    <name evidence="2" type="ORF">ASTE57867_22665</name>
</gene>
<evidence type="ECO:0000313" key="3">
    <source>
        <dbReference type="Proteomes" id="UP000332933"/>
    </source>
</evidence>
<dbReference type="EMBL" id="VJMH01007135">
    <property type="protein sequence ID" value="KAF0685451.1"/>
    <property type="molecule type" value="Genomic_DNA"/>
</dbReference>
<dbReference type="OrthoDB" id="78856at2759"/>
<sequence length="309" mass="34635">MAKHITHLVLPTDESSAKSDAYVKWGQMQRKLHCELEGLRKMLQLNEQMQVAKTTSEAALRPRSTKRFEALDGEFMVLPLQDNHQAQKLVQDMGGIARCEEKLQAAERGAAALQDTLHTESVGLAHLRESMDLKWRDVARRQDGEIRELKKSAAEKDAMLATLRHELRQALHVTLVHEEELVTRSNATLRRNEELSRLLAAAHDTNQLLMAQVHALRAALDDRRECARAQAERDEQLRLALEDKVQALQVHVQDVTRTKEEMHAVVLSMLAKQEPVARTVAACGVIQTGAAPTAPMRPPVASSSSLVWK</sequence>
<proteinExistence type="predicted"/>
<evidence type="ECO:0000313" key="2">
    <source>
        <dbReference type="EMBL" id="VFT99319.1"/>
    </source>
</evidence>
<reference evidence="1" key="2">
    <citation type="submission" date="2019-06" db="EMBL/GenBank/DDBJ databases">
        <title>Genomics analysis of Aphanomyces spp. identifies a new class of oomycete effector associated with host adaptation.</title>
        <authorList>
            <person name="Gaulin E."/>
        </authorList>
    </citation>
    <scope>NUCLEOTIDE SEQUENCE</scope>
    <source>
        <strain evidence="1">CBS 578.67</strain>
    </source>
</reference>